<dbReference type="OrthoDB" id="18116at2759"/>
<dbReference type="STRING" id="361077.A0A151ZBG3"/>
<dbReference type="InParanoid" id="A0A151ZBG3"/>
<evidence type="ECO:0000313" key="3">
    <source>
        <dbReference type="Proteomes" id="UP000076078"/>
    </source>
</evidence>
<dbReference type="Proteomes" id="UP000076078">
    <property type="component" value="Unassembled WGS sequence"/>
</dbReference>
<dbReference type="GO" id="GO:0000902">
    <property type="term" value="P:cell morphogenesis"/>
    <property type="evidence" value="ECO:0007669"/>
    <property type="project" value="InterPro"/>
</dbReference>
<feature type="compositionally biased region" description="Polar residues" evidence="1">
    <location>
        <begin position="185"/>
        <end position="198"/>
    </location>
</feature>
<feature type="compositionally biased region" description="Low complexity" evidence="1">
    <location>
        <begin position="1"/>
        <end position="23"/>
    </location>
</feature>
<dbReference type="OMA" id="APWTRNF"/>
<comment type="caution">
    <text evidence="2">The sequence shown here is derived from an EMBL/GenBank/DDBJ whole genome shotgun (WGS) entry which is preliminary data.</text>
</comment>
<name>A0A151ZBG3_TIELA</name>
<proteinExistence type="predicted"/>
<feature type="region of interest" description="Disordered" evidence="1">
    <location>
        <begin position="1"/>
        <end position="28"/>
    </location>
</feature>
<organism evidence="2 3">
    <name type="scientific">Tieghemostelium lacteum</name>
    <name type="common">Slime mold</name>
    <name type="synonym">Dictyostelium lacteum</name>
    <dbReference type="NCBI Taxonomy" id="361077"/>
    <lineage>
        <taxon>Eukaryota</taxon>
        <taxon>Amoebozoa</taxon>
        <taxon>Evosea</taxon>
        <taxon>Eumycetozoa</taxon>
        <taxon>Dictyostelia</taxon>
        <taxon>Dictyosteliales</taxon>
        <taxon>Raperosteliaceae</taxon>
        <taxon>Tieghemostelium</taxon>
    </lineage>
</organism>
<dbReference type="PANTHER" id="PTHR12295:SF32">
    <property type="entry name" value="NON-SPECIFIC SERINE_THREONINE PROTEIN KINASE"/>
    <property type="match status" value="1"/>
</dbReference>
<dbReference type="InterPro" id="IPR039867">
    <property type="entry name" value="Furry/Tao3/Mor2"/>
</dbReference>
<keyword evidence="3" id="KW-1185">Reference proteome</keyword>
<feature type="compositionally biased region" description="Low complexity" evidence="1">
    <location>
        <begin position="1421"/>
        <end position="1436"/>
    </location>
</feature>
<feature type="compositionally biased region" description="Polar residues" evidence="1">
    <location>
        <begin position="2097"/>
        <end position="2108"/>
    </location>
</feature>
<dbReference type="GO" id="GO:0005938">
    <property type="term" value="C:cell cortex"/>
    <property type="evidence" value="ECO:0007669"/>
    <property type="project" value="TreeGrafter"/>
</dbReference>
<feature type="compositionally biased region" description="Low complexity" evidence="1">
    <location>
        <begin position="175"/>
        <end position="184"/>
    </location>
</feature>
<protein>
    <submittedName>
        <fullName evidence="2">Uncharacterized protein</fullName>
    </submittedName>
</protein>
<dbReference type="InterPro" id="IPR016024">
    <property type="entry name" value="ARM-type_fold"/>
</dbReference>
<feature type="region of interest" description="Disordered" evidence="1">
    <location>
        <begin position="171"/>
        <end position="205"/>
    </location>
</feature>
<accession>A0A151ZBG3</accession>
<dbReference type="SUPFAM" id="SSF48371">
    <property type="entry name" value="ARM repeat"/>
    <property type="match status" value="2"/>
</dbReference>
<dbReference type="PANTHER" id="PTHR12295">
    <property type="entry name" value="FURRY-RELATED"/>
    <property type="match status" value="1"/>
</dbReference>
<evidence type="ECO:0000256" key="1">
    <source>
        <dbReference type="SAM" id="MobiDB-lite"/>
    </source>
</evidence>
<dbReference type="EMBL" id="LODT01000035">
    <property type="protein sequence ID" value="KYQ91286.1"/>
    <property type="molecule type" value="Genomic_DNA"/>
</dbReference>
<dbReference type="FunCoup" id="A0A151ZBG3">
    <property type="interactions" value="492"/>
</dbReference>
<evidence type="ECO:0000313" key="2">
    <source>
        <dbReference type="EMBL" id="KYQ91286.1"/>
    </source>
</evidence>
<feature type="region of interest" description="Disordered" evidence="1">
    <location>
        <begin position="1408"/>
        <end position="1438"/>
    </location>
</feature>
<gene>
    <name evidence="2" type="ORF">DLAC_08226</name>
</gene>
<feature type="region of interest" description="Disordered" evidence="1">
    <location>
        <begin position="2045"/>
        <end position="2108"/>
    </location>
</feature>
<dbReference type="GO" id="GO:0030427">
    <property type="term" value="C:site of polarized growth"/>
    <property type="evidence" value="ECO:0007669"/>
    <property type="project" value="TreeGrafter"/>
</dbReference>
<reference evidence="2 3" key="1">
    <citation type="submission" date="2015-12" db="EMBL/GenBank/DDBJ databases">
        <title>Dictyostelia acquired genes for synthesis and detection of signals that induce cell-type specialization by lateral gene transfer from prokaryotes.</title>
        <authorList>
            <person name="Gloeckner G."/>
            <person name="Schaap P."/>
        </authorList>
    </citation>
    <scope>NUCLEOTIDE SEQUENCE [LARGE SCALE GENOMIC DNA]</scope>
    <source>
        <strain evidence="2 3">TK</strain>
    </source>
</reference>
<sequence length="2108" mass="238645">MNNSSSSLSNVANGGSSTSSTTGDTMNRSNSVAFTGDLSQQAISTTVQREIFKQLELLLLKKKVGNGKITIKPGLLVTIPQVEKVSSLSNFNVNHNIENISNILVHLSRSSLHQVIESLIKMSDAYVEEHEQLQSNKNTRAELPSFKDETVESDCENSQLANLSSTALTPLMSPQQQQQQQQQQSGNSLQSPNVTSPQLVSDGSTSSLVSSPVMLSSLPPLVNTSSSSLTFKPSSFKQVSEDTPLYHLLSTIYLVLSSHQIDKNSTVDDKSTQLATLPPKVVTFLFSLLQYNYSPAIRYKAASCLQVISLVSLEAIAQIYVTKLQSGKSDDFYREYSTIQKSAKYLEFGFQRTSQIEGTSQYFAKILIEMEKVSRAVFIQSMCYTIVKAFPKMFNSNTILSNVPEHFWTIIQKMYDIIMKWTKKSKLKFVCIKALFSMIGCNQEFFTSKGTELLQLLSSTFKETSNRQVRKAYLECLVQYFNTIKTLYQQEAKAPFYQQQLDTIIPVILPKKSTPSPVEQPIILEILLAMGRFSLSIVVNKYLLGILTVGTGVASTSGSTLNISSGGSSSKWTNDFTLESRAIVFKLIYRMNLEAPEAIRYYDRTLWAVLDVMFSIYEGESTPMKHLLLLFPTLCSHENLKEIADKITKWTWHQELDIATMSTLGITKYLSNQPHTTFPGILLQMLTFITNYIGELGGLCKVIKNMSMIMQEFINLHYHSNKERSMSAAQGIEQTTWKNLRDTCEGISIYLLSSTMTPIWSEVYAFIQLTGHEIFREIDQSLNTPYLADYLPFSDSDHSLPPQQQTVATLVPSLNPELSTFLQLHSTVFPNAISWTWARLRKRWHPKVQAIGWKNNLSFLLLSLRLDQEHPELTSVEEQFLNEILTQYFQETEGKTNEEIAQFIYEISIFLHPSCYNCIFKFMEMERSRDLKRKKKETFYTQDHVIIYASQLIDRLSVSDYDNIPAIRSALREMTYFWITNPQIFKDQSLNGKNHISRILKNFLILDSQSTVPKGEISLNKPSYTKLIFQCLQSLSEIVLLRDDVVVELEVNTQKSILTLIQEGDLTDFKKDIIPWLTKCFGIGPHVYLLISENLAIFLRRSPKYLNEYIEKSFDNEKNPIGSLLFLRALVINFSVEWYSTWSHNCPPERLTHLSLFHMSSYDEEARSLAIRMANDLQMRDSTTDQVSLLQPHFYVCSSKQLPLHIYLRSALLYSNSMSSKYPWITPGLIDEANQFFKHLPFVHKQSMLSLLAPWTRNFSWVLNVGERLTDKHVDTMLESLFSLTTQARLSSFSNLTALEVLWGELISSGDTQGGEAITLIVSKLVDFLRDKFSVLQPLSAEQEKELNYTNQDVKDTSRMIMSFISRRSSTHWAYVVNHMIESLRYYKILPPAPLQYIQEYMANNQPLPPLPSQTDGSEESTTVGKVSSSISGSSTPEYNQVNEESILSFFEDLSFEFRYQDVVQVSNLIPMLLCNILYAYGPHTNAVSTLRLNSSKKILNNILLSLVIQQSNIDQQTKTDANKLIDSADWSRWKDKQFQSFIKVIQTSLGNQTLDIWETYSLQFAVQCKDVSLSLIALTWYSNIRQILNSKKEGMEGLLGLSCGLWKSTLCGELDRSFKFLHVFIEIIEDQQQNHKTTLLSETSYAIIMRMGSILLHTSYLQQFNGILILLYKSIQSLQGNPLQVKMIEEMTDILSAGMTSEHVVTRGISHPQTSLLSLWFAKEVSNFWEKKKNYQSSSLTSSLILNASMLVTMLPEESYTKEFIEYLFEAPVSQQLSAMLPLLYASYHYNVAKTPGSSPPPPPSDLARNLCREIFTRFPTVNTLISELFKCVTDMIRSLIDVGKDEACSFLLCFVNEVILGIGNSQLSNHPSVENISSTILLEFVYLVIDLCQLSTSKATREESQKTIPFILNNIPTGLALGSFDFIKSYNNSTGMANTNTNQVSKINCLFGFQTDMDIINNAYMSLYLINTYLYALPSDSPLNPQMKSILDLQVREKLKSSTKGTQLGSISALNSSTTNQFTSFVFSFKKKADIPKPSEILHSSYNNIQPPIPSPQLKQKPAIPTTPPPVLKGSGGSIPPPSLPPKRTKPKSEIFSNNNDLPPPN</sequence>